<reference evidence="2 3" key="1">
    <citation type="submission" date="2020-01" db="EMBL/GenBank/DDBJ databases">
        <title>Glutamicibacter soli M275.</title>
        <authorList>
            <person name="Meng X."/>
        </authorList>
    </citation>
    <scope>NUCLEOTIDE SEQUENCE [LARGE SCALE GENOMIC DNA]</scope>
    <source>
        <strain evidence="2 3">M275</strain>
    </source>
</reference>
<dbReference type="EMBL" id="WYDN01000014">
    <property type="protein sequence ID" value="NAZ17182.1"/>
    <property type="molecule type" value="Genomic_DNA"/>
</dbReference>
<evidence type="ECO:0000256" key="1">
    <source>
        <dbReference type="SAM" id="Phobius"/>
    </source>
</evidence>
<keyword evidence="1" id="KW-1133">Transmembrane helix</keyword>
<evidence type="ECO:0000313" key="3">
    <source>
        <dbReference type="Proteomes" id="UP000477543"/>
    </source>
</evidence>
<name>A0A6L9G5G4_9MICC</name>
<feature type="transmembrane region" description="Helical" evidence="1">
    <location>
        <begin position="79"/>
        <end position="100"/>
    </location>
</feature>
<sequence>MNNSLTSQFGSFAIAALVIYVILRNLASKEGGDRLALARRHAFWCALIGFFASTSADWFSTLAAVPYYDESPLRIPEAIGAAATPALWVAFIYIAGQFTWPHKLRPKRTASLQPRTLAGLVPKSLVGIMAAVFAAGMLAIYSVRDVTGFAPTPEVIEDDGDGYYMTADAQDGLRSAAEVLPYLALSLVLLLVAAFAATILILRRKPLDGISEHDNRLLRITWLNRLYRTVTVLLAGLAGEALHFKARWISDDADKFMDGEGGGIEYWERMNDLAGRWDQTANYTVLAITVVMFFWGPPVNFESLRPAVSSAFARLREQLFAVQYLSAMAAILLVAVGWPMLPSSETQEMPTAERATAILALLAGAALFYLLVNAAYLGYMAIKTRAAARMPKPAARLPLWTYVVAGLLMAASLYFLLFPPLDPLRGFVAPNRWIIAGLAAALLAAHAGFVLLARTVAIPWQVGAEVEIWYRQVLEFRSLRVVAGAFVAMPLMGYQLFAEFSLFGLLVFCAPAVLALPRPQGSMRPETSDAGRR</sequence>
<keyword evidence="1" id="KW-0472">Membrane</keyword>
<feature type="transmembrane region" description="Helical" evidence="1">
    <location>
        <begin position="433"/>
        <end position="453"/>
    </location>
</feature>
<dbReference type="AlphaFoldDB" id="A0A6L9G5G4"/>
<comment type="caution">
    <text evidence="2">The sequence shown here is derived from an EMBL/GenBank/DDBJ whole genome shotgun (WGS) entry which is preliminary data.</text>
</comment>
<feature type="transmembrane region" description="Helical" evidence="1">
    <location>
        <begin position="280"/>
        <end position="298"/>
    </location>
</feature>
<evidence type="ECO:0000313" key="2">
    <source>
        <dbReference type="EMBL" id="NAZ17182.1"/>
    </source>
</evidence>
<feature type="transmembrane region" description="Helical" evidence="1">
    <location>
        <begin position="226"/>
        <end position="244"/>
    </location>
</feature>
<feature type="transmembrane region" description="Helical" evidence="1">
    <location>
        <begin position="399"/>
        <end position="421"/>
    </location>
</feature>
<feature type="transmembrane region" description="Helical" evidence="1">
    <location>
        <begin position="43"/>
        <end position="67"/>
    </location>
</feature>
<feature type="transmembrane region" description="Helical" evidence="1">
    <location>
        <begin position="358"/>
        <end position="379"/>
    </location>
</feature>
<dbReference type="Proteomes" id="UP000477543">
    <property type="component" value="Unassembled WGS sequence"/>
</dbReference>
<gene>
    <name evidence="2" type="ORF">GT020_14050</name>
</gene>
<feature type="transmembrane region" description="Helical" evidence="1">
    <location>
        <begin position="319"/>
        <end position="338"/>
    </location>
</feature>
<dbReference type="RefSeq" id="WP_161449695.1">
    <property type="nucleotide sequence ID" value="NZ_WYDN01000014.1"/>
</dbReference>
<feature type="transmembrane region" description="Helical" evidence="1">
    <location>
        <begin position="179"/>
        <end position="202"/>
    </location>
</feature>
<feature type="transmembrane region" description="Helical" evidence="1">
    <location>
        <begin position="120"/>
        <end position="143"/>
    </location>
</feature>
<protein>
    <submittedName>
        <fullName evidence="2">Uncharacterized protein</fullName>
    </submittedName>
</protein>
<feature type="transmembrane region" description="Helical" evidence="1">
    <location>
        <begin position="474"/>
        <end position="494"/>
    </location>
</feature>
<organism evidence="2 3">
    <name type="scientific">Glutamicibacter soli</name>
    <dbReference type="NCBI Taxonomy" id="453836"/>
    <lineage>
        <taxon>Bacteria</taxon>
        <taxon>Bacillati</taxon>
        <taxon>Actinomycetota</taxon>
        <taxon>Actinomycetes</taxon>
        <taxon>Micrococcales</taxon>
        <taxon>Micrococcaceae</taxon>
        <taxon>Glutamicibacter</taxon>
    </lineage>
</organism>
<accession>A0A6L9G5G4</accession>
<keyword evidence="1" id="KW-0812">Transmembrane</keyword>
<feature type="transmembrane region" description="Helical" evidence="1">
    <location>
        <begin position="6"/>
        <end position="23"/>
    </location>
</feature>
<proteinExistence type="predicted"/>